<dbReference type="GO" id="GO:0016301">
    <property type="term" value="F:kinase activity"/>
    <property type="evidence" value="ECO:0007669"/>
    <property type="project" value="UniProtKB-KW"/>
</dbReference>
<dbReference type="Gene3D" id="3.30.420.40">
    <property type="match status" value="2"/>
</dbReference>
<comment type="caution">
    <text evidence="7">The sequence shown here is derived from an EMBL/GenBank/DDBJ whole genome shotgun (WGS) entry which is preliminary data.</text>
</comment>
<dbReference type="PIRSF" id="PIRSF000538">
    <property type="entry name" value="GlpK"/>
    <property type="match status" value="1"/>
</dbReference>
<keyword evidence="2 4" id="KW-0808">Transferase</keyword>
<organism evidence="7 10">
    <name type="scientific">Enterocloster aldenensis</name>
    <dbReference type="NCBI Taxonomy" id="358742"/>
    <lineage>
        <taxon>Bacteria</taxon>
        <taxon>Bacillati</taxon>
        <taxon>Bacillota</taxon>
        <taxon>Clostridia</taxon>
        <taxon>Lachnospirales</taxon>
        <taxon>Lachnospiraceae</taxon>
        <taxon>Enterocloster</taxon>
    </lineage>
</organism>
<reference evidence="8 9" key="1">
    <citation type="journal article" date="2020" name="Cell Host Microbe">
        <title>Functional and Genomic Variation between Human-Derived Isolates of Lachnospiraceae Reveals Inter- and Intra-Species Diversity.</title>
        <authorList>
            <person name="Sorbara M.T."/>
            <person name="Littmann E.R."/>
            <person name="Fontana E."/>
            <person name="Moody T.U."/>
            <person name="Kohout C.E."/>
            <person name="Gjonbalaj M."/>
            <person name="Eaton V."/>
            <person name="Seok R."/>
            <person name="Leiner I.M."/>
            <person name="Pamer E.G."/>
        </authorList>
    </citation>
    <scope>NUCLEOTIDE SEQUENCE [LARGE SCALE GENOMIC DNA]</scope>
    <source>
        <strain evidence="8 9">MSK.1.17</strain>
    </source>
</reference>
<dbReference type="InterPro" id="IPR050406">
    <property type="entry name" value="FGGY_Carb_Kinase"/>
</dbReference>
<proteinExistence type="inferred from homology"/>
<accession>A0AAW5BZN1</accession>
<dbReference type="InterPro" id="IPR018485">
    <property type="entry name" value="FGGY_C"/>
</dbReference>
<evidence type="ECO:0000313" key="9">
    <source>
        <dbReference type="Proteomes" id="UP000669239"/>
    </source>
</evidence>
<evidence type="ECO:0000313" key="10">
    <source>
        <dbReference type="Proteomes" id="UP001299608"/>
    </source>
</evidence>
<dbReference type="Proteomes" id="UP001299608">
    <property type="component" value="Unassembled WGS sequence"/>
</dbReference>
<dbReference type="PROSITE" id="PS00445">
    <property type="entry name" value="FGGY_KINASES_2"/>
    <property type="match status" value="1"/>
</dbReference>
<evidence type="ECO:0000256" key="2">
    <source>
        <dbReference type="ARBA" id="ARBA00022679"/>
    </source>
</evidence>
<gene>
    <name evidence="8" type="ORF">G5B36_21550</name>
    <name evidence="7" type="ORF">L0N08_11575</name>
</gene>
<dbReference type="AlphaFoldDB" id="A0AAW5BZN1"/>
<feature type="domain" description="Carbohydrate kinase FGGY C-terminal" evidence="6">
    <location>
        <begin position="261"/>
        <end position="451"/>
    </location>
</feature>
<evidence type="ECO:0000313" key="8">
    <source>
        <dbReference type="EMBL" id="NSJ51274.1"/>
    </source>
</evidence>
<keyword evidence="3 4" id="KW-0418">Kinase</keyword>
<reference evidence="7" key="3">
    <citation type="submission" date="2022-01" db="EMBL/GenBank/DDBJ databases">
        <title>Collection of gut derived symbiotic bacterial strains cultured from healthy donors.</title>
        <authorList>
            <person name="Lin H."/>
            <person name="Kohout C."/>
            <person name="Waligurski E."/>
            <person name="Pamer E.G."/>
        </authorList>
    </citation>
    <scope>NUCLEOTIDE SEQUENCE</scope>
    <source>
        <strain evidence="7">DFI.6.55</strain>
    </source>
</reference>
<dbReference type="EMBL" id="JAKNGE010000012">
    <property type="protein sequence ID" value="MCG4746055.1"/>
    <property type="molecule type" value="Genomic_DNA"/>
</dbReference>
<evidence type="ECO:0000259" key="5">
    <source>
        <dbReference type="Pfam" id="PF00370"/>
    </source>
</evidence>
<evidence type="ECO:0000256" key="3">
    <source>
        <dbReference type="ARBA" id="ARBA00022777"/>
    </source>
</evidence>
<dbReference type="Pfam" id="PF00370">
    <property type="entry name" value="FGGY_N"/>
    <property type="match status" value="1"/>
</dbReference>
<evidence type="ECO:0000256" key="4">
    <source>
        <dbReference type="RuleBase" id="RU003733"/>
    </source>
</evidence>
<evidence type="ECO:0000313" key="7">
    <source>
        <dbReference type="EMBL" id="MCG4746055.1"/>
    </source>
</evidence>
<dbReference type="RefSeq" id="WP_118708618.1">
    <property type="nucleotide sequence ID" value="NZ_BAABZL010000001.1"/>
</dbReference>
<feature type="domain" description="Carbohydrate kinase FGGY N-terminal" evidence="5">
    <location>
        <begin position="4"/>
        <end position="246"/>
    </location>
</feature>
<keyword evidence="9" id="KW-1185">Reference proteome</keyword>
<evidence type="ECO:0000259" key="6">
    <source>
        <dbReference type="Pfam" id="PF02782"/>
    </source>
</evidence>
<name>A0AAW5BZN1_9FIRM</name>
<dbReference type="GeneID" id="97209169"/>
<dbReference type="Pfam" id="PF02782">
    <property type="entry name" value="FGGY_C"/>
    <property type="match status" value="1"/>
</dbReference>
<dbReference type="SUPFAM" id="SSF53067">
    <property type="entry name" value="Actin-like ATPase domain"/>
    <property type="match status" value="2"/>
</dbReference>
<dbReference type="GO" id="GO:0016773">
    <property type="term" value="F:phosphotransferase activity, alcohol group as acceptor"/>
    <property type="evidence" value="ECO:0007669"/>
    <property type="project" value="InterPro"/>
</dbReference>
<evidence type="ECO:0000256" key="1">
    <source>
        <dbReference type="ARBA" id="ARBA00009156"/>
    </source>
</evidence>
<dbReference type="GO" id="GO:0005975">
    <property type="term" value="P:carbohydrate metabolic process"/>
    <property type="evidence" value="ECO:0007669"/>
    <property type="project" value="InterPro"/>
</dbReference>
<reference evidence="8" key="2">
    <citation type="submission" date="2020-02" db="EMBL/GenBank/DDBJ databases">
        <authorList>
            <person name="Littmann E."/>
            <person name="Sorbara M."/>
        </authorList>
    </citation>
    <scope>NUCLEOTIDE SEQUENCE</scope>
    <source>
        <strain evidence="8">MSK.1.17</strain>
    </source>
</reference>
<dbReference type="CDD" id="cd07802">
    <property type="entry name" value="ASKHA_NBD_FGGY_EcLyxK-like"/>
    <property type="match status" value="1"/>
</dbReference>
<dbReference type="Proteomes" id="UP000669239">
    <property type="component" value="Unassembled WGS sequence"/>
</dbReference>
<dbReference type="InterPro" id="IPR043129">
    <property type="entry name" value="ATPase_NBD"/>
</dbReference>
<comment type="similarity">
    <text evidence="1 4">Belongs to the FGGY kinase family.</text>
</comment>
<dbReference type="EMBL" id="JAAITT010000038">
    <property type="protein sequence ID" value="NSJ51274.1"/>
    <property type="molecule type" value="Genomic_DNA"/>
</dbReference>
<sequence length="504" mass="55269">MGRYVIGVDNGGTFIKAALYDEHGRMVSLAREASRTIIPEPGRVEINLNELWAINCRCIAQVLAESGVPAGEVECVGFAGQGKGVYAVDSNGIAFRNGITSSDNRSWQYTKQWMEDGTGDKVRPMTCQGLYTSHPVSILAWMKDHEPVNYQRIRWVFSMKDFLVYRMTGQAVSDCCNQSGGSFMNLFTGQYEKSILEYLGISEVYEKLPPLYQPADVCGTVTKKAAAQTGLKAGTRVVTGMFDVDACSVAMGMVSGDQLCMIAGTCSVNAYLGCKPVTDKNIGLNSLYCIPGYYFIEEGSNTSAGNLEWVIKALYHGEAEECSRKGKSVYDLLNQAVEGIGLEDGKVVFLPFLNGSMDSSRSRGVWLGMSPLDCREHMVRAAYEGVVFSHRYHVERLLKTRETPSAIRLSGGVTKSNVWLQMFADILQLPMEIVDGAELGAKGAAIAAAIGAGFYRDFMEASMETVKIKKAVMPNQGRKAVYDGKYGNFIKTMNALHGLWEDIF</sequence>
<dbReference type="PANTHER" id="PTHR43095">
    <property type="entry name" value="SUGAR KINASE"/>
    <property type="match status" value="1"/>
</dbReference>
<dbReference type="PANTHER" id="PTHR43095:SF3">
    <property type="entry name" value="L-XYLULOSE_3-KETO-L-GULONATE KINASE"/>
    <property type="match status" value="1"/>
</dbReference>
<protein>
    <submittedName>
        <fullName evidence="7">Carbohydrate kinase</fullName>
    </submittedName>
</protein>
<dbReference type="InterPro" id="IPR018484">
    <property type="entry name" value="FGGY_N"/>
</dbReference>
<dbReference type="InterPro" id="IPR018483">
    <property type="entry name" value="Carb_kinase_FGGY_CS"/>
</dbReference>
<dbReference type="InterPro" id="IPR000577">
    <property type="entry name" value="Carb_kinase_FGGY"/>
</dbReference>